<sequence length="198" mass="21194">MTAPVNPTMPPPLETARLILRPFEDRDRDAFAALVADPEVMRFFPAPLDRARSDALIDRLEAHRAAALAAFPALELKATGECIGFAGLHASVMPGTDAPCVEVGWRLARPAWGQGYATEAARADIARGFAPRAEGGLDLAEIVAFAVAANAPSLAVMERLGMTRDPADDFALPDFPPGHPHRAGALYRLRACDFAPDR</sequence>
<evidence type="ECO:0000313" key="2">
    <source>
        <dbReference type="EMBL" id="SDX05071.1"/>
    </source>
</evidence>
<dbReference type="Pfam" id="PF13302">
    <property type="entry name" value="Acetyltransf_3"/>
    <property type="match status" value="1"/>
</dbReference>
<organism evidence="2 3">
    <name type="scientific">Albimonas donghaensis</name>
    <dbReference type="NCBI Taxonomy" id="356660"/>
    <lineage>
        <taxon>Bacteria</taxon>
        <taxon>Pseudomonadati</taxon>
        <taxon>Pseudomonadota</taxon>
        <taxon>Alphaproteobacteria</taxon>
        <taxon>Rhodobacterales</taxon>
        <taxon>Paracoccaceae</taxon>
        <taxon>Albimonas</taxon>
    </lineage>
</organism>
<dbReference type="Proteomes" id="UP000199118">
    <property type="component" value="Unassembled WGS sequence"/>
</dbReference>
<accession>A0A1H2YJA7</accession>
<dbReference type="PANTHER" id="PTHR43792:SF1">
    <property type="entry name" value="N-ACETYLTRANSFERASE DOMAIN-CONTAINING PROTEIN"/>
    <property type="match status" value="1"/>
</dbReference>
<dbReference type="InterPro" id="IPR051531">
    <property type="entry name" value="N-acetyltransferase"/>
</dbReference>
<dbReference type="AlphaFoldDB" id="A0A1H2YJA7"/>
<evidence type="ECO:0000313" key="3">
    <source>
        <dbReference type="Proteomes" id="UP000199118"/>
    </source>
</evidence>
<dbReference type="InterPro" id="IPR000182">
    <property type="entry name" value="GNAT_dom"/>
</dbReference>
<gene>
    <name evidence="2" type="ORF">SAMN05444336_103145</name>
</gene>
<dbReference type="Gene3D" id="3.40.630.30">
    <property type="match status" value="1"/>
</dbReference>
<reference evidence="2 3" key="1">
    <citation type="submission" date="2016-10" db="EMBL/GenBank/DDBJ databases">
        <authorList>
            <person name="de Groot N.N."/>
        </authorList>
    </citation>
    <scope>NUCLEOTIDE SEQUENCE [LARGE SCALE GENOMIC DNA]</scope>
    <source>
        <strain evidence="2 3">DSM 17890</strain>
    </source>
</reference>
<dbReference type="SUPFAM" id="SSF55729">
    <property type="entry name" value="Acyl-CoA N-acyltransferases (Nat)"/>
    <property type="match status" value="1"/>
</dbReference>
<dbReference type="PANTHER" id="PTHR43792">
    <property type="entry name" value="GNAT FAMILY, PUTATIVE (AFU_ORTHOLOGUE AFUA_3G00765)-RELATED-RELATED"/>
    <property type="match status" value="1"/>
</dbReference>
<feature type="domain" description="N-acetyltransferase" evidence="1">
    <location>
        <begin position="18"/>
        <end position="182"/>
    </location>
</feature>
<dbReference type="STRING" id="356660.SAMN05444336_103145"/>
<dbReference type="EMBL" id="FNMZ01000003">
    <property type="protein sequence ID" value="SDX05071.1"/>
    <property type="molecule type" value="Genomic_DNA"/>
</dbReference>
<name>A0A1H2YJA7_9RHOB</name>
<dbReference type="GO" id="GO:0016747">
    <property type="term" value="F:acyltransferase activity, transferring groups other than amino-acyl groups"/>
    <property type="evidence" value="ECO:0007669"/>
    <property type="project" value="InterPro"/>
</dbReference>
<proteinExistence type="predicted"/>
<keyword evidence="2" id="KW-0808">Transferase</keyword>
<dbReference type="PROSITE" id="PS51186">
    <property type="entry name" value="GNAT"/>
    <property type="match status" value="1"/>
</dbReference>
<keyword evidence="3" id="KW-1185">Reference proteome</keyword>
<dbReference type="InterPro" id="IPR016181">
    <property type="entry name" value="Acyl_CoA_acyltransferase"/>
</dbReference>
<protein>
    <submittedName>
        <fullName evidence="2">Ribosomal-protein-alanine N-acetyltransferase</fullName>
    </submittedName>
</protein>
<evidence type="ECO:0000259" key="1">
    <source>
        <dbReference type="PROSITE" id="PS51186"/>
    </source>
</evidence>